<dbReference type="InterPro" id="IPR050595">
    <property type="entry name" value="Bact_response_regulator"/>
</dbReference>
<keyword evidence="5" id="KW-1185">Reference proteome</keyword>
<sequence>MADLPVPGSGSLVETQSCSTQTSDCAYRGNILFMDDDGDIRDATCELLQHFGFSVALAEDGSQAISIYEKAIANNAVFDVVILDLVVPRGLGAKDTIARLKTLDPSVKALVASGYSNDYILDNYKEFGFSGTLAKPYNFEELLGAISALLSHMK</sequence>
<name>A0ABR5SCR1_9BACT</name>
<gene>
    <name evidence="4" type="ORF">ASN18_2631</name>
</gene>
<dbReference type="Proteomes" id="UP000060487">
    <property type="component" value="Unassembled WGS sequence"/>
</dbReference>
<protein>
    <submittedName>
        <fullName evidence="4">Multi-sensor hybrid histidine kinase</fullName>
        <ecNumber evidence="4">2.7.-.-</ecNumber>
    </submittedName>
</protein>
<dbReference type="EMBL" id="LNQR01000100">
    <property type="protein sequence ID" value="KWT81207.1"/>
    <property type="molecule type" value="Genomic_DNA"/>
</dbReference>
<dbReference type="EC" id="2.7.-.-" evidence="4"/>
<evidence type="ECO:0000256" key="1">
    <source>
        <dbReference type="ARBA" id="ARBA00022553"/>
    </source>
</evidence>
<dbReference type="PANTHER" id="PTHR44591">
    <property type="entry name" value="STRESS RESPONSE REGULATOR PROTEIN 1"/>
    <property type="match status" value="1"/>
</dbReference>
<evidence type="ECO:0000313" key="4">
    <source>
        <dbReference type="EMBL" id="KWT81207.1"/>
    </source>
</evidence>
<reference evidence="4 5" key="1">
    <citation type="submission" date="2015-11" db="EMBL/GenBank/DDBJ databases">
        <authorList>
            <person name="Lin W."/>
        </authorList>
    </citation>
    <scope>NUCLEOTIDE SEQUENCE [LARGE SCALE GENOMIC DNA]</scope>
    <source>
        <strain evidence="4 5">HCH-1</strain>
    </source>
</reference>
<comment type="caution">
    <text evidence="4">The sequence shown here is derived from an EMBL/GenBank/DDBJ whole genome shotgun (WGS) entry which is preliminary data.</text>
</comment>
<keyword evidence="1 2" id="KW-0597">Phosphoprotein</keyword>
<evidence type="ECO:0000313" key="5">
    <source>
        <dbReference type="Proteomes" id="UP000060487"/>
    </source>
</evidence>
<dbReference type="Gene3D" id="3.40.50.2300">
    <property type="match status" value="1"/>
</dbReference>
<dbReference type="PANTHER" id="PTHR44591:SF3">
    <property type="entry name" value="RESPONSE REGULATORY DOMAIN-CONTAINING PROTEIN"/>
    <property type="match status" value="1"/>
</dbReference>
<dbReference type="SMART" id="SM00448">
    <property type="entry name" value="REC"/>
    <property type="match status" value="1"/>
</dbReference>
<dbReference type="InterPro" id="IPR001789">
    <property type="entry name" value="Sig_transdc_resp-reg_receiver"/>
</dbReference>
<proteinExistence type="predicted"/>
<dbReference type="GO" id="GO:0016301">
    <property type="term" value="F:kinase activity"/>
    <property type="evidence" value="ECO:0007669"/>
    <property type="project" value="UniProtKB-KW"/>
</dbReference>
<keyword evidence="4" id="KW-0418">Kinase</keyword>
<evidence type="ECO:0000259" key="3">
    <source>
        <dbReference type="PROSITE" id="PS50110"/>
    </source>
</evidence>
<keyword evidence="4" id="KW-0808">Transferase</keyword>
<dbReference type="InterPro" id="IPR011006">
    <property type="entry name" value="CheY-like_superfamily"/>
</dbReference>
<accession>A0ABR5SCR1</accession>
<dbReference type="Pfam" id="PF00072">
    <property type="entry name" value="Response_reg"/>
    <property type="match status" value="1"/>
</dbReference>
<feature type="domain" description="Response regulatory" evidence="3">
    <location>
        <begin position="30"/>
        <end position="150"/>
    </location>
</feature>
<organism evidence="4 5">
    <name type="scientific">Candidatus Magnetominusculus xianensis</name>
    <dbReference type="NCBI Taxonomy" id="1748249"/>
    <lineage>
        <taxon>Bacteria</taxon>
        <taxon>Pseudomonadati</taxon>
        <taxon>Nitrospirota</taxon>
        <taxon>Nitrospiria</taxon>
        <taxon>Nitrospirales</taxon>
        <taxon>Nitrospiraceae</taxon>
        <taxon>Candidatus Magnetominusculus</taxon>
    </lineage>
</organism>
<evidence type="ECO:0000256" key="2">
    <source>
        <dbReference type="PROSITE-ProRule" id="PRU00169"/>
    </source>
</evidence>
<dbReference type="SUPFAM" id="SSF52172">
    <property type="entry name" value="CheY-like"/>
    <property type="match status" value="1"/>
</dbReference>
<dbReference type="PROSITE" id="PS50110">
    <property type="entry name" value="RESPONSE_REGULATORY"/>
    <property type="match status" value="1"/>
</dbReference>
<feature type="modified residue" description="4-aspartylphosphate" evidence="2">
    <location>
        <position position="84"/>
    </location>
</feature>